<dbReference type="InterPro" id="IPR038578">
    <property type="entry name" value="GT29-like_sf"/>
</dbReference>
<keyword evidence="11" id="KW-0325">Glycoprotein</keyword>
<evidence type="ECO:0000256" key="1">
    <source>
        <dbReference type="ARBA" id="ARBA00004447"/>
    </source>
</evidence>
<evidence type="ECO:0000313" key="16">
    <source>
        <dbReference type="EMBL" id="CCO18655.1"/>
    </source>
</evidence>
<evidence type="ECO:0000313" key="17">
    <source>
        <dbReference type="Proteomes" id="UP000198341"/>
    </source>
</evidence>
<comment type="catalytic activity">
    <reaction evidence="12">
        <text>a beta-D-galactoside + CMP-N-acetyl-beta-neuraminate = an N-acetyl-alpha-neuraminyl-(2-&gt;6)-beta-D-galactosyl derivative + CMP + H(+)</text>
        <dbReference type="Rhea" id="RHEA:52104"/>
        <dbReference type="ChEBI" id="CHEBI:15378"/>
        <dbReference type="ChEBI" id="CHEBI:28034"/>
        <dbReference type="ChEBI" id="CHEBI:57812"/>
        <dbReference type="ChEBI" id="CHEBI:60377"/>
        <dbReference type="ChEBI" id="CHEBI:136398"/>
        <dbReference type="EC" id="2.4.3.1"/>
    </reaction>
</comment>
<dbReference type="GeneID" id="19012961"/>
<evidence type="ECO:0000256" key="6">
    <source>
        <dbReference type="ARBA" id="ARBA00022968"/>
    </source>
</evidence>
<keyword evidence="10" id="KW-1015">Disulfide bond</keyword>
<evidence type="ECO:0000256" key="5">
    <source>
        <dbReference type="ARBA" id="ARBA00022692"/>
    </source>
</evidence>
<keyword evidence="6" id="KW-0735">Signal-anchor</keyword>
<proteinExistence type="inferred from homology"/>
<dbReference type="Gene3D" id="3.90.1480.20">
    <property type="entry name" value="Glycosyl transferase family 29"/>
    <property type="match status" value="1"/>
</dbReference>
<evidence type="ECO:0000256" key="7">
    <source>
        <dbReference type="ARBA" id="ARBA00022989"/>
    </source>
</evidence>
<evidence type="ECO:0000256" key="4">
    <source>
        <dbReference type="ARBA" id="ARBA00022679"/>
    </source>
</evidence>
<feature type="coiled-coil region" evidence="14">
    <location>
        <begin position="490"/>
        <end position="517"/>
    </location>
</feature>
<evidence type="ECO:0000256" key="8">
    <source>
        <dbReference type="ARBA" id="ARBA00023034"/>
    </source>
</evidence>
<evidence type="ECO:0000256" key="13">
    <source>
        <dbReference type="ARBA" id="ARBA00034329"/>
    </source>
</evidence>
<keyword evidence="14" id="KW-0175">Coiled coil</keyword>
<comment type="subcellular location">
    <subcellularLocation>
        <location evidence="1">Golgi apparatus</location>
        <location evidence="1">Golgi stack membrane</location>
        <topology evidence="1">Single-pass type II membrane protein</topology>
    </subcellularLocation>
</comment>
<keyword evidence="17" id="KW-1185">Reference proteome</keyword>
<keyword evidence="4" id="KW-0808">Transferase</keyword>
<dbReference type="RefSeq" id="XP_007510310.1">
    <property type="nucleotide sequence ID" value="XM_007510248.1"/>
</dbReference>
<evidence type="ECO:0000256" key="3">
    <source>
        <dbReference type="ARBA" id="ARBA00022676"/>
    </source>
</evidence>
<accession>K8F1H1</accession>
<dbReference type="GO" id="GO:0003835">
    <property type="term" value="F:beta-galactoside alpha-2,6-sialyltransferase activity"/>
    <property type="evidence" value="ECO:0007669"/>
    <property type="project" value="UniProtKB-EC"/>
</dbReference>
<comment type="similarity">
    <text evidence="2">Belongs to the glycosyltransferase 29 family.</text>
</comment>
<evidence type="ECO:0000256" key="11">
    <source>
        <dbReference type="ARBA" id="ARBA00023180"/>
    </source>
</evidence>
<evidence type="ECO:0000256" key="12">
    <source>
        <dbReference type="ARBA" id="ARBA00034249"/>
    </source>
</evidence>
<dbReference type="PANTHER" id="PTHR46059">
    <property type="entry name" value="BETA-GALACTOSIDE ALPHA-2,6-SIALYLTRANSFERASE"/>
    <property type="match status" value="1"/>
</dbReference>
<feature type="region of interest" description="Disordered" evidence="15">
    <location>
        <begin position="131"/>
        <end position="174"/>
    </location>
</feature>
<evidence type="ECO:0000256" key="14">
    <source>
        <dbReference type="SAM" id="Coils"/>
    </source>
</evidence>
<dbReference type="KEGG" id="bpg:Bathy11g02810"/>
<dbReference type="InterPro" id="IPR001675">
    <property type="entry name" value="Glyco_trans_29"/>
</dbReference>
<evidence type="ECO:0000256" key="15">
    <source>
        <dbReference type="SAM" id="MobiDB-lite"/>
    </source>
</evidence>
<sequence length="569" mass="63924">MTTTTSKTTTNGSKRSANVKFPKSFFSLSLVFLVFENAADGVHVPSLFPPTRGSIRGEQHAAPSTGASSKIIETKQADLRHRKRQESISDCPAALEGQFCEQVARDVPKCFPNVPYNDWVSVHKNVFHVELEEEKEEKEEEDQNATNNGTSKSTKNETYIFTPDTPSLRRSRHDEKAKDLFFKKERERSESGGLGTTTNVVSEKEARKIWHEKQMLLDKKKKKIKVNGKVFHRGEVPEKDIFGDAWNGKVGSDDDEKNQRQMFAKRASFKTCAVVSSGAALKGKGYGKTIDEHEVVVRLNNAPTIGYEHDVGSFTTLRLTNTQYEGVREYEDETVLTKWNGNPMDLMRLGTKKTYAMNPAFRQWAQQLDDTLNNHIVTSGLLMLFLMLQKCERVSAIGFGGKELEKWYYDKRPSGKIPKSAWLNSGRGVVKYENWNTVSTNARENALFGAKENRKLAEQPKVKVYGNKDKRIGDMLGIGAGKTANANKKKKDSSKKVATAELAKKTLEEKLDGLESAEEVESDMIAGEVEDDGIARRRRKLLNMVSHVISRERQCMASLADFGVISIYS</sequence>
<dbReference type="Proteomes" id="UP000198341">
    <property type="component" value="Chromosome 11"/>
</dbReference>
<organism evidence="16 17">
    <name type="scientific">Bathycoccus prasinos</name>
    <dbReference type="NCBI Taxonomy" id="41875"/>
    <lineage>
        <taxon>Eukaryota</taxon>
        <taxon>Viridiplantae</taxon>
        <taxon>Chlorophyta</taxon>
        <taxon>Mamiellophyceae</taxon>
        <taxon>Mamiellales</taxon>
        <taxon>Bathycoccaceae</taxon>
        <taxon>Bathycoccus</taxon>
    </lineage>
</organism>
<evidence type="ECO:0000256" key="2">
    <source>
        <dbReference type="ARBA" id="ARBA00006003"/>
    </source>
</evidence>
<dbReference type="Pfam" id="PF00777">
    <property type="entry name" value="Glyco_transf_29"/>
    <property type="match status" value="2"/>
</dbReference>
<evidence type="ECO:0000256" key="10">
    <source>
        <dbReference type="ARBA" id="ARBA00023157"/>
    </source>
</evidence>
<keyword evidence="3 16" id="KW-0328">Glycosyltransferase</keyword>
<dbReference type="GO" id="GO:0032580">
    <property type="term" value="C:Golgi cisterna membrane"/>
    <property type="evidence" value="ECO:0007669"/>
    <property type="project" value="UniProtKB-SubCell"/>
</dbReference>
<feature type="compositionally biased region" description="Acidic residues" evidence="15">
    <location>
        <begin position="131"/>
        <end position="143"/>
    </location>
</feature>
<gene>
    <name evidence="16" type="ordered locus">Bathy11g02810</name>
</gene>
<dbReference type="PANTHER" id="PTHR46059:SF1">
    <property type="entry name" value="BETA-GALACTOSIDE ALPHA-2,6-SIALYLTRANSFERASE"/>
    <property type="match status" value="1"/>
</dbReference>
<protein>
    <recommendedName>
        <fullName evidence="13">beta-galactoside alpha-(2,6)-sialyltransferase</fullName>
        <ecNumber evidence="13">2.4.3.1</ecNumber>
    </recommendedName>
</protein>
<dbReference type="OrthoDB" id="10264956at2759"/>
<keyword evidence="5" id="KW-0812">Transmembrane</keyword>
<dbReference type="GO" id="GO:0097503">
    <property type="term" value="P:sialylation"/>
    <property type="evidence" value="ECO:0007669"/>
    <property type="project" value="TreeGrafter"/>
</dbReference>
<reference evidence="16 17" key="1">
    <citation type="submission" date="2011-10" db="EMBL/GenBank/DDBJ databases">
        <authorList>
            <person name="Genoscope - CEA"/>
        </authorList>
    </citation>
    <scope>NUCLEOTIDE SEQUENCE [LARGE SCALE GENOMIC DNA]</scope>
    <source>
        <strain evidence="16 17">RCC 1105</strain>
    </source>
</reference>
<name>K8F1H1_9CHLO</name>
<dbReference type="EC" id="2.4.3.1" evidence="13"/>
<dbReference type="AlphaFoldDB" id="K8F1H1"/>
<evidence type="ECO:0000256" key="9">
    <source>
        <dbReference type="ARBA" id="ARBA00023136"/>
    </source>
</evidence>
<feature type="compositionally biased region" description="Polar residues" evidence="15">
    <location>
        <begin position="144"/>
        <end position="159"/>
    </location>
</feature>
<keyword evidence="9" id="KW-0472">Membrane</keyword>
<dbReference type="eggNOG" id="KOG2692">
    <property type="taxonomic scope" value="Eukaryota"/>
</dbReference>
<dbReference type="EMBL" id="FO082268">
    <property type="protein sequence ID" value="CCO18655.1"/>
    <property type="molecule type" value="Genomic_DNA"/>
</dbReference>
<keyword evidence="7" id="KW-1133">Transmembrane helix</keyword>
<keyword evidence="8" id="KW-0333">Golgi apparatus</keyword>